<dbReference type="EMBL" id="JAVRRA010000358">
    <property type="protein sequence ID" value="KAK5288285.1"/>
    <property type="molecule type" value="Genomic_DNA"/>
</dbReference>
<evidence type="ECO:0008006" key="4">
    <source>
        <dbReference type="Google" id="ProtNLM"/>
    </source>
</evidence>
<feature type="region of interest" description="Disordered" evidence="1">
    <location>
        <begin position="1"/>
        <end position="44"/>
    </location>
</feature>
<accession>A0ABR0M6T7</accession>
<reference evidence="2 3" key="1">
    <citation type="submission" date="2023-08" db="EMBL/GenBank/DDBJ databases">
        <title>Black Yeasts Isolated from many extreme environments.</title>
        <authorList>
            <person name="Coleine C."/>
            <person name="Stajich J.E."/>
            <person name="Selbmann L."/>
        </authorList>
    </citation>
    <scope>NUCLEOTIDE SEQUENCE [LARGE SCALE GENOMIC DNA]</scope>
    <source>
        <strain evidence="2 3">CCFEE 536</strain>
    </source>
</reference>
<feature type="compositionally biased region" description="Polar residues" evidence="1">
    <location>
        <begin position="194"/>
        <end position="204"/>
    </location>
</feature>
<feature type="region of interest" description="Disordered" evidence="1">
    <location>
        <begin position="285"/>
        <end position="314"/>
    </location>
</feature>
<evidence type="ECO:0000313" key="3">
    <source>
        <dbReference type="Proteomes" id="UP001357485"/>
    </source>
</evidence>
<comment type="caution">
    <text evidence="2">The sequence shown here is derived from an EMBL/GenBank/DDBJ whole genome shotgun (WGS) entry which is preliminary data.</text>
</comment>
<organism evidence="2 3">
    <name type="scientific">Cryomyces antarcticus</name>
    <dbReference type="NCBI Taxonomy" id="329879"/>
    <lineage>
        <taxon>Eukaryota</taxon>
        <taxon>Fungi</taxon>
        <taxon>Dikarya</taxon>
        <taxon>Ascomycota</taxon>
        <taxon>Pezizomycotina</taxon>
        <taxon>Dothideomycetes</taxon>
        <taxon>Dothideomycetes incertae sedis</taxon>
        <taxon>Cryomyces</taxon>
    </lineage>
</organism>
<proteinExistence type="predicted"/>
<keyword evidence="3" id="KW-1185">Reference proteome</keyword>
<feature type="compositionally biased region" description="Low complexity" evidence="1">
    <location>
        <begin position="205"/>
        <end position="216"/>
    </location>
</feature>
<feature type="region of interest" description="Disordered" evidence="1">
    <location>
        <begin position="126"/>
        <end position="158"/>
    </location>
</feature>
<evidence type="ECO:0000313" key="2">
    <source>
        <dbReference type="EMBL" id="KAK5288285.1"/>
    </source>
</evidence>
<dbReference type="Proteomes" id="UP001357485">
    <property type="component" value="Unassembled WGS sequence"/>
</dbReference>
<evidence type="ECO:0000256" key="1">
    <source>
        <dbReference type="SAM" id="MobiDB-lite"/>
    </source>
</evidence>
<feature type="non-terminal residue" evidence="2">
    <location>
        <position position="356"/>
    </location>
</feature>
<protein>
    <recommendedName>
        <fullName evidence="4">Rrn9 domain-containing protein</fullName>
    </recommendedName>
</protein>
<feature type="region of interest" description="Disordered" evidence="1">
    <location>
        <begin position="194"/>
        <end position="216"/>
    </location>
</feature>
<sequence>MSTKDPVLGGPQLSYSEQHRPVSRSPSRSPRKHARPTSLDLDPLLRDLSPTTTLRVLGASTDATGANTEDKYKFIGSISLASNSEKAFGIRVAKTTKQLRSWCHELEQWEWSGTFEVPAAEQRAAKRRRTIQSHSQSSNGSRETFLDTSDSEEEEEYWGSLPSAQIRAYETRVEDIREEMEELDVEELKNHVLQSHIPSRSRPVSSYSEPRSDLSSSSSLAHLDEFTALITATILQALPHLSRLTQLLNSWSIRLAVLRKAPAFLKELKDAQNALKSGWTAIHPKHPATTKLSSTPSSPSSPSTAKYSADMTRGASDTIRSVLENKVSELGHRLDSILDDLEGREETVPDSWIDEF</sequence>
<gene>
    <name evidence="2" type="ORF">LTR16_003425</name>
</gene>
<feature type="compositionally biased region" description="Low complexity" evidence="1">
    <location>
        <begin position="289"/>
        <end position="309"/>
    </location>
</feature>
<feature type="compositionally biased region" description="Polar residues" evidence="1">
    <location>
        <begin position="132"/>
        <end position="148"/>
    </location>
</feature>
<name>A0ABR0M6T7_9PEZI</name>